<gene>
    <name evidence="7" type="primary">hrpA</name>
    <name evidence="7" type="ORF">GCM10009710_09030</name>
</gene>
<keyword evidence="1" id="KW-0547">Nucleotide-binding</keyword>
<evidence type="ECO:0000313" key="7">
    <source>
        <dbReference type="EMBL" id="GAA1730622.1"/>
    </source>
</evidence>
<evidence type="ECO:0000259" key="6">
    <source>
        <dbReference type="PROSITE" id="PS51194"/>
    </source>
</evidence>
<evidence type="ECO:0000313" key="8">
    <source>
        <dbReference type="Proteomes" id="UP001501057"/>
    </source>
</evidence>
<dbReference type="EMBL" id="BAAAME010000002">
    <property type="protein sequence ID" value="GAA1730622.1"/>
    <property type="molecule type" value="Genomic_DNA"/>
</dbReference>
<dbReference type="PROSITE" id="PS51192">
    <property type="entry name" value="HELICASE_ATP_BIND_1"/>
    <property type="match status" value="1"/>
</dbReference>
<dbReference type="Pfam" id="PF11898">
    <property type="entry name" value="DUF3418"/>
    <property type="match status" value="1"/>
</dbReference>
<dbReference type="SMART" id="SM00382">
    <property type="entry name" value="AAA"/>
    <property type="match status" value="1"/>
</dbReference>
<dbReference type="InterPro" id="IPR014001">
    <property type="entry name" value="Helicase_ATP-bd"/>
</dbReference>
<dbReference type="SMART" id="SM00490">
    <property type="entry name" value="HELICc"/>
    <property type="match status" value="1"/>
</dbReference>
<dbReference type="InterPro" id="IPR010222">
    <property type="entry name" value="RNA_helicase_HrpA"/>
</dbReference>
<keyword evidence="8" id="KW-1185">Reference proteome</keyword>
<evidence type="ECO:0000256" key="2">
    <source>
        <dbReference type="ARBA" id="ARBA00022801"/>
    </source>
</evidence>
<comment type="caution">
    <text evidence="7">The sequence shown here is derived from an EMBL/GenBank/DDBJ whole genome shotgun (WGS) entry which is preliminary data.</text>
</comment>
<feature type="domain" description="Helicase ATP-binding" evidence="5">
    <location>
        <begin position="19"/>
        <end position="179"/>
    </location>
</feature>
<dbReference type="SUPFAM" id="SSF52540">
    <property type="entry name" value="P-loop containing nucleoside triphosphate hydrolases"/>
    <property type="match status" value="1"/>
</dbReference>
<keyword evidence="3 7" id="KW-0347">Helicase</keyword>
<proteinExistence type="predicted"/>
<dbReference type="SMART" id="SM00487">
    <property type="entry name" value="DEXDc"/>
    <property type="match status" value="1"/>
</dbReference>
<dbReference type="InterPro" id="IPR011709">
    <property type="entry name" value="DEAD-box_helicase_OB_fold"/>
</dbReference>
<dbReference type="Pfam" id="PF00270">
    <property type="entry name" value="DEAD"/>
    <property type="match status" value="1"/>
</dbReference>
<dbReference type="PANTHER" id="PTHR18934">
    <property type="entry name" value="ATP-DEPENDENT RNA HELICASE"/>
    <property type="match status" value="1"/>
</dbReference>
<dbReference type="Gene3D" id="3.40.50.300">
    <property type="entry name" value="P-loop containing nucleotide triphosphate hydrolases"/>
    <property type="match status" value="2"/>
</dbReference>
<evidence type="ECO:0000259" key="5">
    <source>
        <dbReference type="PROSITE" id="PS51192"/>
    </source>
</evidence>
<dbReference type="InterPro" id="IPR011545">
    <property type="entry name" value="DEAD/DEAH_box_helicase_dom"/>
</dbReference>
<dbReference type="NCBIfam" id="TIGR01967">
    <property type="entry name" value="DEAH_box_HrpA"/>
    <property type="match status" value="1"/>
</dbReference>
<keyword evidence="4" id="KW-0067">ATP-binding</keyword>
<dbReference type="SMART" id="SM00847">
    <property type="entry name" value="HA2"/>
    <property type="match status" value="1"/>
</dbReference>
<keyword evidence="2" id="KW-0378">Hydrolase</keyword>
<dbReference type="Gene3D" id="1.20.120.1080">
    <property type="match status" value="1"/>
</dbReference>
<dbReference type="InterPro" id="IPR003593">
    <property type="entry name" value="AAA+_ATPase"/>
</dbReference>
<dbReference type="PROSITE" id="PS51194">
    <property type="entry name" value="HELICASE_CTER"/>
    <property type="match status" value="1"/>
</dbReference>
<organism evidence="7 8">
    <name type="scientific">Aeromicrobium alkaliterrae</name>
    <dbReference type="NCBI Taxonomy" id="302168"/>
    <lineage>
        <taxon>Bacteria</taxon>
        <taxon>Bacillati</taxon>
        <taxon>Actinomycetota</taxon>
        <taxon>Actinomycetes</taxon>
        <taxon>Propionibacteriales</taxon>
        <taxon>Nocardioidaceae</taxon>
        <taxon>Aeromicrobium</taxon>
    </lineage>
</organism>
<sequence length="1202" mass="134571">MKIQFDDALPISARRDEIADAIAAHQVVVVAGETGSGKTTQLPKIALGVGRERIAHTQPRRIAARSVAKRIADEVGVELGTEVGYAVRFDDKSSADTRIRLVTDGLLLQEIHHDRELRRYDTIIVDEAHERSLSIDFLLGYLRQLLPRRPDLKVVITSATIDVDRFAALFDAPVIEVSGRTYPVEMRYRPLSDPDAGDLLDGISAAVEELPRDGDILVFLPGERDIRDVDEHLSGKKYRNTEILPLFGRLAAHDQQKIFASHPGRRIVLATNVAETSLTVPGIRYVIDPGLARISRYSQRLKVQRLPIEPISQASAAQRAGRCGRVADGICIRLYAEDDFEGRPEFTDPEIQRTNLASVIVQMAALDLGPIQDFGFLDPPDSRSVTDGVNLLRELNAVVDGKDGALRLTRLGRTMSRLPVDPRMARMIVAADRLGCLADVLVIVAAMSIQDPRERPLEKQQAADEKHARFRQPDSDFLSWLSLWTYLREQRDAMSHAKFRAQCKAEYLHYLRIREWQDVHTQLRRTVKDLGMKAGEPGSDPDTVHRALLTGLLSHVGLRESDGREFAGARGARFMVFPGSGLAKKPPAWVMAAELVETTRLWARTAARVQPEWIEEAAEHLVKRQYAEPHWSTKRGAAMARERVLLYGLPVVADRLVPLSRFDAPLARELFVRHALVQGEWRTNHAFWRHNQRLLEEVDALESRVRRRDLRIDDETLYAFYDERVPADVVSTRHFDGWWKKARRDRPDLLDLRTTDLVRQDAPDAEEFPTEWFSEGAPMSLTYTFEPGTVDDGVTVDVTLEQLPALDPAVFGWQVEGHRRELVEALIRSLPKQLRREFVPAPQVAGEVFGLMDPARGSVTAELARVLSARGGAVLAADDFDVTALPDHLRVKFRVLDGDAEVARGADLDELRDRLRPRLREQLQDATGGIERSGERAWVFGTVPAEVTAGRQTGYPAVVDETRSVGLKVLHSAVEQRAAGIRGQARLISFDLPSVVPAIGRTLDVRAKLTLQTGPYRDAAEVIEACWLAAIDHLVVKHGGPAADEEGFRALAEAVRPEVFDVTQRVLTQVLRAYERLGEVRPGDDEPGEDVKVQLSWLVYPGFVRDLGVERMPRLAVYLQAAAARLRTPGTSDDLAAAQDMEAEFHRRTATLSEWQKLSPDVQRIRWSLEELRVSLTAQKLGTAHPISLQRMRKQLDTLPTP</sequence>
<evidence type="ECO:0000256" key="3">
    <source>
        <dbReference type="ARBA" id="ARBA00022806"/>
    </source>
</evidence>
<reference evidence="7 8" key="1">
    <citation type="journal article" date="2019" name="Int. J. Syst. Evol. Microbiol.">
        <title>The Global Catalogue of Microorganisms (GCM) 10K type strain sequencing project: providing services to taxonomists for standard genome sequencing and annotation.</title>
        <authorList>
            <consortium name="The Broad Institute Genomics Platform"/>
            <consortium name="The Broad Institute Genome Sequencing Center for Infectious Disease"/>
            <person name="Wu L."/>
            <person name="Ma J."/>
        </authorList>
    </citation>
    <scope>NUCLEOTIDE SEQUENCE [LARGE SCALE GENOMIC DNA]</scope>
    <source>
        <strain evidence="7 8">JCM 13518</strain>
    </source>
</reference>
<dbReference type="Pfam" id="PF07717">
    <property type="entry name" value="OB_NTP_bind"/>
    <property type="match status" value="1"/>
</dbReference>
<dbReference type="RefSeq" id="WP_344198185.1">
    <property type="nucleotide sequence ID" value="NZ_BAAAME010000002.1"/>
</dbReference>
<dbReference type="InterPro" id="IPR007502">
    <property type="entry name" value="Helicase-assoc_dom"/>
</dbReference>
<dbReference type="CDD" id="cd18791">
    <property type="entry name" value="SF2_C_RHA"/>
    <property type="match status" value="1"/>
</dbReference>
<dbReference type="Pfam" id="PF21010">
    <property type="entry name" value="HA2_C"/>
    <property type="match status" value="1"/>
</dbReference>
<dbReference type="Pfam" id="PF00271">
    <property type="entry name" value="Helicase_C"/>
    <property type="match status" value="1"/>
</dbReference>
<dbReference type="InterPro" id="IPR024590">
    <property type="entry name" value="HrpA_C"/>
</dbReference>
<dbReference type="InterPro" id="IPR027417">
    <property type="entry name" value="P-loop_NTPase"/>
</dbReference>
<dbReference type="Proteomes" id="UP001501057">
    <property type="component" value="Unassembled WGS sequence"/>
</dbReference>
<protein>
    <submittedName>
        <fullName evidence="7">ATP-dependent RNA helicase HrpA</fullName>
    </submittedName>
</protein>
<dbReference type="PANTHER" id="PTHR18934:SF99">
    <property type="entry name" value="ATP-DEPENDENT RNA HELICASE DHX37-RELATED"/>
    <property type="match status" value="1"/>
</dbReference>
<evidence type="ECO:0000256" key="1">
    <source>
        <dbReference type="ARBA" id="ARBA00022741"/>
    </source>
</evidence>
<evidence type="ECO:0000256" key="4">
    <source>
        <dbReference type="ARBA" id="ARBA00022840"/>
    </source>
</evidence>
<dbReference type="InterPro" id="IPR001650">
    <property type="entry name" value="Helicase_C-like"/>
</dbReference>
<name>A0ABN2JKL9_9ACTN</name>
<dbReference type="GO" id="GO:0004386">
    <property type="term" value="F:helicase activity"/>
    <property type="evidence" value="ECO:0007669"/>
    <property type="project" value="UniProtKB-KW"/>
</dbReference>
<accession>A0ABN2JKL9</accession>
<dbReference type="NCBIfam" id="NF008348">
    <property type="entry name" value="PRK11131.1"/>
    <property type="match status" value="1"/>
</dbReference>
<feature type="domain" description="Helicase C-terminal" evidence="6">
    <location>
        <begin position="202"/>
        <end position="367"/>
    </location>
</feature>